<dbReference type="InterPro" id="IPR007863">
    <property type="entry name" value="Peptidase_M16_C"/>
</dbReference>
<evidence type="ECO:0000313" key="2">
    <source>
        <dbReference type="EMBL" id="SUN63999.1"/>
    </source>
</evidence>
<dbReference type="OrthoDB" id="9762085at2"/>
<keyword evidence="3" id="KW-1185">Reference proteome</keyword>
<dbReference type="PANTHER" id="PTHR11851">
    <property type="entry name" value="METALLOPROTEASE"/>
    <property type="match status" value="1"/>
</dbReference>
<dbReference type="Pfam" id="PF05193">
    <property type="entry name" value="Peptidase_M16_C"/>
    <property type="match status" value="1"/>
</dbReference>
<sequence>MKLAEGVNLHFIKKPGYKMNHITFRFSGAHLEKTVTRRVLVAQMLTTATKKYPTSLEFRKKLASLYGASLSTNVSTIGKTHRVDIEISFMRDAYTFHKEPLLESIVNVLKEVLYAPLVSSFQYNQKVFSLEKNNLKRYLEAEEEDIFYSSQLDLQRLYYQDDDLKASPYGELSNIEAETPYSAYQEFQRMLQQDCIDIFVVGEVDDYRVIQLLSQLPFDDRFNGIVLKYRQSIQNTVNVVTNRRQVQQSVLQLGYRCQVNQSKEDNLALAVLSGMLGNFTHSLLFTDVRERLGITYNIGCQLDVYTGLLNIYAGIDKKNRRQVLNAINKQLFKLKSGRFSNELLEQTKSLLKTTKLMMTDKVSYNVEKVYLNEHLGSRLSLEEWLTELDKVSKEDISRIARYIKLQSLYFIEGRD</sequence>
<dbReference type="Proteomes" id="UP000254924">
    <property type="component" value="Unassembled WGS sequence"/>
</dbReference>
<dbReference type="NCBIfam" id="NF047422">
    <property type="entry name" value="YfmF_fam"/>
    <property type="match status" value="1"/>
</dbReference>
<dbReference type="GO" id="GO:0046872">
    <property type="term" value="F:metal ion binding"/>
    <property type="evidence" value="ECO:0007669"/>
    <property type="project" value="InterPro"/>
</dbReference>
<accession>A0A380KHB4</accession>
<evidence type="ECO:0000313" key="3">
    <source>
        <dbReference type="Proteomes" id="UP000254924"/>
    </source>
</evidence>
<dbReference type="EC" id="3.4.99.-" evidence="2"/>
<protein>
    <submittedName>
        <fullName evidence="2">M16 family peptidase</fullName>
        <ecNumber evidence="2">3.4.99.-</ecNumber>
    </submittedName>
</protein>
<organism evidence="2 3">
    <name type="scientific">Streptococcus hyointestinalis</name>
    <dbReference type="NCBI Taxonomy" id="1337"/>
    <lineage>
        <taxon>Bacteria</taxon>
        <taxon>Bacillati</taxon>
        <taxon>Bacillota</taxon>
        <taxon>Bacilli</taxon>
        <taxon>Lactobacillales</taxon>
        <taxon>Streptococcaceae</taxon>
        <taxon>Streptococcus</taxon>
    </lineage>
</organism>
<keyword evidence="2" id="KW-0378">Hydrolase</keyword>
<dbReference type="GO" id="GO:0016787">
    <property type="term" value="F:hydrolase activity"/>
    <property type="evidence" value="ECO:0007669"/>
    <property type="project" value="UniProtKB-KW"/>
</dbReference>
<evidence type="ECO:0000259" key="1">
    <source>
        <dbReference type="Pfam" id="PF05193"/>
    </source>
</evidence>
<dbReference type="PANTHER" id="PTHR11851:SF186">
    <property type="entry name" value="INACTIVE METALLOPROTEASE YMFF-RELATED"/>
    <property type="match status" value="1"/>
</dbReference>
<dbReference type="EMBL" id="UHFN01000007">
    <property type="protein sequence ID" value="SUN63999.1"/>
    <property type="molecule type" value="Genomic_DNA"/>
</dbReference>
<reference evidence="2 3" key="1">
    <citation type="submission" date="2018-06" db="EMBL/GenBank/DDBJ databases">
        <authorList>
            <consortium name="Pathogen Informatics"/>
            <person name="Doyle S."/>
        </authorList>
    </citation>
    <scope>NUCLEOTIDE SEQUENCE [LARGE SCALE GENOMIC DNA]</scope>
    <source>
        <strain evidence="2 3">NCTC12224</strain>
    </source>
</reference>
<feature type="domain" description="Peptidase M16 C-terminal" evidence="1">
    <location>
        <begin position="187"/>
        <end position="350"/>
    </location>
</feature>
<dbReference type="InterPro" id="IPR011249">
    <property type="entry name" value="Metalloenz_LuxS/M16"/>
</dbReference>
<dbReference type="GeneID" id="78357952"/>
<dbReference type="SUPFAM" id="SSF63411">
    <property type="entry name" value="LuxS/MPP-like metallohydrolase"/>
    <property type="match status" value="2"/>
</dbReference>
<gene>
    <name evidence="2" type="ORF">NCTC12224_02733</name>
</gene>
<name>A0A380KHB4_9STRE</name>
<dbReference type="InterPro" id="IPR050361">
    <property type="entry name" value="MPP/UQCRC_Complex"/>
</dbReference>
<dbReference type="Gene3D" id="3.30.830.10">
    <property type="entry name" value="Metalloenzyme, LuxS/M16 peptidase-like"/>
    <property type="match status" value="2"/>
</dbReference>
<proteinExistence type="predicted"/>
<dbReference type="AlphaFoldDB" id="A0A380KHB4"/>
<dbReference type="RefSeq" id="WP_115271535.1">
    <property type="nucleotide sequence ID" value="NZ_JBNPNB010000012.1"/>
</dbReference>